<accession>A0A3N0Y9J7</accession>
<feature type="compositionally biased region" description="Acidic residues" evidence="1">
    <location>
        <begin position="106"/>
        <end position="124"/>
    </location>
</feature>
<feature type="region of interest" description="Disordered" evidence="1">
    <location>
        <begin position="102"/>
        <end position="124"/>
    </location>
</feature>
<name>A0A3N0Y9J7_ANAGA</name>
<gene>
    <name evidence="2" type="ORF">DPX16_8237</name>
</gene>
<dbReference type="EMBL" id="RJVU01049825">
    <property type="protein sequence ID" value="ROL42358.1"/>
    <property type="molecule type" value="Genomic_DNA"/>
</dbReference>
<organism evidence="2 3">
    <name type="scientific">Anabarilius grahami</name>
    <name type="common">Kanglang fish</name>
    <name type="synonym">Barilius grahami</name>
    <dbReference type="NCBI Taxonomy" id="495550"/>
    <lineage>
        <taxon>Eukaryota</taxon>
        <taxon>Metazoa</taxon>
        <taxon>Chordata</taxon>
        <taxon>Craniata</taxon>
        <taxon>Vertebrata</taxon>
        <taxon>Euteleostomi</taxon>
        <taxon>Actinopterygii</taxon>
        <taxon>Neopterygii</taxon>
        <taxon>Teleostei</taxon>
        <taxon>Ostariophysi</taxon>
        <taxon>Cypriniformes</taxon>
        <taxon>Xenocyprididae</taxon>
        <taxon>Xenocypridinae</taxon>
        <taxon>Xenocypridinae incertae sedis</taxon>
        <taxon>Anabarilius</taxon>
    </lineage>
</organism>
<comment type="caution">
    <text evidence="2">The sequence shown here is derived from an EMBL/GenBank/DDBJ whole genome shotgun (WGS) entry which is preliminary data.</text>
</comment>
<evidence type="ECO:0000313" key="2">
    <source>
        <dbReference type="EMBL" id="ROL42358.1"/>
    </source>
</evidence>
<dbReference type="AlphaFoldDB" id="A0A3N0Y9J7"/>
<keyword evidence="3" id="KW-1185">Reference proteome</keyword>
<sequence length="124" mass="13956">MQQKVDVVERKDSKIKTRQGFGASRRSLSKAAIATPECRRRLGRWSKEAGVLELSGRQTIATFPVRKVSTSKRYKTQVALADEGEDEGSYCDEEDEIIVTIRQGESEGEREDGDEDEDGYNNLI</sequence>
<evidence type="ECO:0000313" key="3">
    <source>
        <dbReference type="Proteomes" id="UP000281406"/>
    </source>
</evidence>
<protein>
    <submittedName>
        <fullName evidence="2">Uncharacterized protein</fullName>
    </submittedName>
</protein>
<proteinExistence type="predicted"/>
<reference evidence="2 3" key="1">
    <citation type="submission" date="2018-10" db="EMBL/GenBank/DDBJ databases">
        <title>Genome assembly for a Yunnan-Guizhou Plateau 3E fish, Anabarilius grahami (Regan), and its evolutionary and genetic applications.</title>
        <authorList>
            <person name="Jiang W."/>
        </authorList>
    </citation>
    <scope>NUCLEOTIDE SEQUENCE [LARGE SCALE GENOMIC DNA]</scope>
    <source>
        <strain evidence="2">AG-KIZ</strain>
        <tissue evidence="2">Muscle</tissue>
    </source>
</reference>
<dbReference type="Proteomes" id="UP000281406">
    <property type="component" value="Unassembled WGS sequence"/>
</dbReference>
<evidence type="ECO:0000256" key="1">
    <source>
        <dbReference type="SAM" id="MobiDB-lite"/>
    </source>
</evidence>